<evidence type="ECO:0000313" key="2">
    <source>
        <dbReference type="Proteomes" id="UP000789396"/>
    </source>
</evidence>
<dbReference type="EMBL" id="CAJVPZ010012101">
    <property type="protein sequence ID" value="CAG8636522.1"/>
    <property type="molecule type" value="Genomic_DNA"/>
</dbReference>
<organism evidence="1 2">
    <name type="scientific">Racocetra fulgida</name>
    <dbReference type="NCBI Taxonomy" id="60492"/>
    <lineage>
        <taxon>Eukaryota</taxon>
        <taxon>Fungi</taxon>
        <taxon>Fungi incertae sedis</taxon>
        <taxon>Mucoromycota</taxon>
        <taxon>Glomeromycotina</taxon>
        <taxon>Glomeromycetes</taxon>
        <taxon>Diversisporales</taxon>
        <taxon>Gigasporaceae</taxon>
        <taxon>Racocetra</taxon>
    </lineage>
</organism>
<comment type="caution">
    <text evidence="1">The sequence shown here is derived from an EMBL/GenBank/DDBJ whole genome shotgun (WGS) entry which is preliminary data.</text>
</comment>
<feature type="non-terminal residue" evidence="1">
    <location>
        <position position="1"/>
    </location>
</feature>
<dbReference type="Proteomes" id="UP000789396">
    <property type="component" value="Unassembled WGS sequence"/>
</dbReference>
<dbReference type="AlphaFoldDB" id="A0A9N9GZK9"/>
<gene>
    <name evidence="1" type="ORF">RFULGI_LOCUS7923</name>
</gene>
<evidence type="ECO:0000313" key="1">
    <source>
        <dbReference type="EMBL" id="CAG8636522.1"/>
    </source>
</evidence>
<sequence>LLPLSVAEAGEAGEAAAEPVAEPVAAETAAAVGVEATVPVGVELPEGVSLGAAGVAGDCSPPGVVEGSTALEAVLSGL</sequence>
<protein>
    <submittedName>
        <fullName evidence="1">11411_t:CDS:1</fullName>
    </submittedName>
</protein>
<proteinExistence type="predicted"/>
<reference evidence="1" key="1">
    <citation type="submission" date="2021-06" db="EMBL/GenBank/DDBJ databases">
        <authorList>
            <person name="Kallberg Y."/>
            <person name="Tangrot J."/>
            <person name="Rosling A."/>
        </authorList>
    </citation>
    <scope>NUCLEOTIDE SEQUENCE</scope>
    <source>
        <strain evidence="1">IN212</strain>
    </source>
</reference>
<name>A0A9N9GZK9_9GLOM</name>
<keyword evidence="2" id="KW-1185">Reference proteome</keyword>
<accession>A0A9N9GZK9</accession>